<dbReference type="Proteomes" id="UP000654993">
    <property type="component" value="Unassembled WGS sequence"/>
</dbReference>
<keyword evidence="1" id="KW-0812">Transmembrane</keyword>
<evidence type="ECO:0008006" key="4">
    <source>
        <dbReference type="Google" id="ProtNLM"/>
    </source>
</evidence>
<dbReference type="PANTHER" id="PTHR40031">
    <property type="entry name" value="HYPOTHETICAL MEMBRANE SPANNING PROTEIN"/>
    <property type="match status" value="1"/>
</dbReference>
<dbReference type="RefSeq" id="WP_200967513.1">
    <property type="nucleotide sequence ID" value="NZ_BMAQ01000041.1"/>
</dbReference>
<dbReference type="EMBL" id="BMAQ01000041">
    <property type="protein sequence ID" value="GFR39317.1"/>
    <property type="molecule type" value="Genomic_DNA"/>
</dbReference>
<dbReference type="InterPro" id="IPR053170">
    <property type="entry name" value="Transcription_regulator"/>
</dbReference>
<accession>A0A916QEK8</accession>
<proteinExistence type="predicted"/>
<name>A0A916QEK8_9BACL</name>
<dbReference type="AlphaFoldDB" id="A0A916QEK8"/>
<feature type="transmembrane region" description="Helical" evidence="1">
    <location>
        <begin position="159"/>
        <end position="175"/>
    </location>
</feature>
<keyword evidence="1" id="KW-1133">Transmembrane helix</keyword>
<evidence type="ECO:0000313" key="2">
    <source>
        <dbReference type="EMBL" id="GFR39317.1"/>
    </source>
</evidence>
<feature type="transmembrane region" description="Helical" evidence="1">
    <location>
        <begin position="127"/>
        <end position="153"/>
    </location>
</feature>
<organism evidence="2 3">
    <name type="scientific">Insulibacter thermoxylanivorax</name>
    <dbReference type="NCBI Taxonomy" id="2749268"/>
    <lineage>
        <taxon>Bacteria</taxon>
        <taxon>Bacillati</taxon>
        <taxon>Bacillota</taxon>
        <taxon>Bacilli</taxon>
        <taxon>Bacillales</taxon>
        <taxon>Paenibacillaceae</taxon>
        <taxon>Insulibacter</taxon>
    </lineage>
</organism>
<keyword evidence="3" id="KW-1185">Reference proteome</keyword>
<keyword evidence="1" id="KW-0472">Membrane</keyword>
<reference evidence="2" key="1">
    <citation type="submission" date="2020-08" db="EMBL/GenBank/DDBJ databases">
        <authorList>
            <person name="Uke A."/>
            <person name="Chhe C."/>
            <person name="Baramee S."/>
            <person name="Kosugi A."/>
        </authorList>
    </citation>
    <scope>NUCLEOTIDE SEQUENCE</scope>
    <source>
        <strain evidence="2">DA-C8</strain>
    </source>
</reference>
<protein>
    <recommendedName>
        <fullName evidence="4">Inner membrane protein</fullName>
    </recommendedName>
</protein>
<dbReference type="PANTHER" id="PTHR40031:SF1">
    <property type="entry name" value="MEMBRANE-BOUND METAL-DEPENDENT HYDROLASE"/>
    <property type="match status" value="1"/>
</dbReference>
<comment type="caution">
    <text evidence="2">The sequence shown here is derived from an EMBL/GenBank/DDBJ whole genome shotgun (WGS) entry which is preliminary data.</text>
</comment>
<feature type="transmembrane region" description="Helical" evidence="1">
    <location>
        <begin position="92"/>
        <end position="115"/>
    </location>
</feature>
<sequence>MDTATHAAVGVGLAGLSHIDPVVAADPKLAVAVFIGTVAGSQAPDLDTLLRLKSNALYIRHHRGISHSIPAIVLWTILISCAAAAITDTEYLGHLLLWTFIAVCIHVWQDLFNAYGTQALAPFYRRWIAWNIIHIFDPFIFTAHLVTILLWILHVQPPQILFTCLYIIIVCYYIWRTAARACLKHKLLRSDPDLKPQDRYDLFPTYKIGVWNVIKTRAGEASFRIGEWKKRRFIWVDELRCQRHPAIEASKELEDVQALLNLTDFACPKCIEHDWGYEVRWTDIRYLHRKQYPFVAIALFDHELQPLNSYVGWLSDEKLEKKLRLKPQER</sequence>
<dbReference type="Pfam" id="PF04307">
    <property type="entry name" value="YdjM"/>
    <property type="match status" value="1"/>
</dbReference>
<evidence type="ECO:0000256" key="1">
    <source>
        <dbReference type="SAM" id="Phobius"/>
    </source>
</evidence>
<feature type="transmembrane region" description="Helical" evidence="1">
    <location>
        <begin position="68"/>
        <end position="86"/>
    </location>
</feature>
<evidence type="ECO:0000313" key="3">
    <source>
        <dbReference type="Proteomes" id="UP000654993"/>
    </source>
</evidence>
<dbReference type="InterPro" id="IPR007404">
    <property type="entry name" value="YdjM-like"/>
</dbReference>
<gene>
    <name evidence="2" type="primary">yfhP</name>
    <name evidence="2" type="ORF">PRECH8_26130</name>
</gene>
<reference evidence="2" key="2">
    <citation type="journal article" date="2021" name="Data Brief">
        <title>Draft genome sequence data of the facultative, thermophilic, xylanolytic bacterium Paenibacillus sp. strain DA-C8.</title>
        <authorList>
            <person name="Chhe C."/>
            <person name="Uke A."/>
            <person name="Baramee S."/>
            <person name="Ungkulpasvich U."/>
            <person name="Tachaapaikoon C."/>
            <person name="Pason P."/>
            <person name="Waeonukul R."/>
            <person name="Ratanakhanokchai K."/>
            <person name="Kosugi A."/>
        </authorList>
    </citation>
    <scope>NUCLEOTIDE SEQUENCE</scope>
    <source>
        <strain evidence="2">DA-C8</strain>
    </source>
</reference>